<dbReference type="InterPro" id="IPR045063">
    <property type="entry name" value="Dynamin_N"/>
</dbReference>
<dbReference type="HOGENOM" id="CLU_008964_7_1_1"/>
<dbReference type="CDD" id="cd08771">
    <property type="entry name" value="DLP_1"/>
    <property type="match status" value="1"/>
</dbReference>
<dbReference type="InterPro" id="IPR030381">
    <property type="entry name" value="G_DYNAMIN_dom"/>
</dbReference>
<dbReference type="EMBL" id="KB445570">
    <property type="protein sequence ID" value="EMD95995.1"/>
    <property type="molecule type" value="Genomic_DNA"/>
</dbReference>
<evidence type="ECO:0000256" key="1">
    <source>
        <dbReference type="ARBA" id="ARBA00022741"/>
    </source>
</evidence>
<dbReference type="InterPro" id="IPR020850">
    <property type="entry name" value="GED_dom"/>
</dbReference>
<reference evidence="5 6" key="1">
    <citation type="journal article" date="2012" name="PLoS Pathog.">
        <title>Diverse lifestyles and strategies of plant pathogenesis encoded in the genomes of eighteen Dothideomycetes fungi.</title>
        <authorList>
            <person name="Ohm R.A."/>
            <person name="Feau N."/>
            <person name="Henrissat B."/>
            <person name="Schoch C.L."/>
            <person name="Horwitz B.A."/>
            <person name="Barry K.W."/>
            <person name="Condon B.J."/>
            <person name="Copeland A.C."/>
            <person name="Dhillon B."/>
            <person name="Glaser F."/>
            <person name="Hesse C.N."/>
            <person name="Kosti I."/>
            <person name="LaButti K."/>
            <person name="Lindquist E.A."/>
            <person name="Lucas S."/>
            <person name="Salamov A.A."/>
            <person name="Bradshaw R.E."/>
            <person name="Ciuffetti L."/>
            <person name="Hamelin R.C."/>
            <person name="Kema G.H.J."/>
            <person name="Lawrence C."/>
            <person name="Scott J.A."/>
            <person name="Spatafora J.W."/>
            <person name="Turgeon B.G."/>
            <person name="de Wit P.J.G.M."/>
            <person name="Zhong S."/>
            <person name="Goodwin S.B."/>
            <person name="Grigoriev I.V."/>
        </authorList>
    </citation>
    <scope>NUCLEOTIDE SEQUENCE [LARGE SCALE GENOMIC DNA]</scope>
    <source>
        <strain evidence="6">C5 / ATCC 48332 / race O</strain>
    </source>
</reference>
<dbReference type="eggNOG" id="KOG0446">
    <property type="taxonomic scope" value="Eukaryota"/>
</dbReference>
<evidence type="ECO:0008006" key="7">
    <source>
        <dbReference type="Google" id="ProtNLM"/>
    </source>
</evidence>
<dbReference type="PROSITE" id="PS51718">
    <property type="entry name" value="G_DYNAMIN_2"/>
    <property type="match status" value="1"/>
</dbReference>
<dbReference type="PROSITE" id="PS51388">
    <property type="entry name" value="GED"/>
    <property type="match status" value="1"/>
</dbReference>
<feature type="domain" description="Dynamin-type G" evidence="4">
    <location>
        <begin position="39"/>
        <end position="327"/>
    </location>
</feature>
<proteinExistence type="predicted"/>
<keyword evidence="2" id="KW-0342">GTP-binding</keyword>
<dbReference type="GO" id="GO:0008017">
    <property type="term" value="F:microtubule binding"/>
    <property type="evidence" value="ECO:0007669"/>
    <property type="project" value="TreeGrafter"/>
</dbReference>
<dbReference type="FunFam" id="3.40.50.300:FF:001425">
    <property type="entry name" value="Dynamin GTPase, putative"/>
    <property type="match status" value="1"/>
</dbReference>
<keyword evidence="6" id="KW-1185">Reference proteome</keyword>
<evidence type="ECO:0000313" key="6">
    <source>
        <dbReference type="Proteomes" id="UP000016936"/>
    </source>
</evidence>
<dbReference type="OMA" id="ESAIHCK"/>
<dbReference type="GO" id="GO:0006897">
    <property type="term" value="P:endocytosis"/>
    <property type="evidence" value="ECO:0007669"/>
    <property type="project" value="TreeGrafter"/>
</dbReference>
<dbReference type="GO" id="GO:0005874">
    <property type="term" value="C:microtubule"/>
    <property type="evidence" value="ECO:0007669"/>
    <property type="project" value="TreeGrafter"/>
</dbReference>
<dbReference type="Proteomes" id="UP000016936">
    <property type="component" value="Unassembled WGS sequence"/>
</dbReference>
<dbReference type="SUPFAM" id="SSF52540">
    <property type="entry name" value="P-loop containing nucleoside triphosphate hydrolases"/>
    <property type="match status" value="1"/>
</dbReference>
<sequence>MPVDPDAVTTSSLQALQSADQRRVMDIVDKLRRTGLSGVVELPQLIVCGDQSSGKSSVLEAITEIPFPRKENLCTRFTTEIILRRSPASTSTVTITPDKLRPESEQAKLKGFTKSIQNFDQLPDVIEEATLAMGLGVVGGISSRAFSRDVLSVEITGPSRPQLTLVDLPGLIHATNKAQTEADKELILDLVSQYMKNPRTIILAVVSAKNDFANQIILDHCRKIDEQGRRTLGIITKPDFLREGTDNELSWIELAQNKDIYLERGWHMLKNRADNQMNFSFDQRNKDEALFFSKGRYAELPRECVGITSLRERLSKVLLHHLIRELPSLKEEMVTKYRATLDEISNLGEKRNTSHEQRVFLMKISMKVNDILKSATKGYYESPFFGTINKDAAVDSAENIRRFRAVVQHLNMGFAKDMRLRGHRYNFEAGPGDDERDCKEKAVEWVKKTLERSRGYELPGTFQPVLISQLFWEQSLPWEDLASLHIAKVAQVCRDFIDVVLADCVPEEFKERLVALTVDAALSKSLGDAKEELAKVLKDKARHPSTYNHYFTSKVQKMRLRKHQALTKAATSAAKKQEGEKEEQRTVIDPIELAAQLDRSIELDMDTFSSQEALDMQRAYYKDELGYFINAVAKAVIERHLVEPLPEIILSPLVVAQMTDEQVEYVAAEPLELTQQRAHLEARKAMLEKGLETFRGAMGGVKR</sequence>
<dbReference type="STRING" id="701091.M2TEW6"/>
<dbReference type="InterPro" id="IPR000375">
    <property type="entry name" value="Dynamin_stalk"/>
</dbReference>
<dbReference type="GO" id="GO:0048312">
    <property type="term" value="P:intracellular distribution of mitochondria"/>
    <property type="evidence" value="ECO:0007669"/>
    <property type="project" value="TreeGrafter"/>
</dbReference>
<dbReference type="GO" id="GO:0003924">
    <property type="term" value="F:GTPase activity"/>
    <property type="evidence" value="ECO:0007669"/>
    <property type="project" value="InterPro"/>
</dbReference>
<dbReference type="InterPro" id="IPR027417">
    <property type="entry name" value="P-loop_NTPase"/>
</dbReference>
<dbReference type="SMART" id="SM00053">
    <property type="entry name" value="DYNc"/>
    <property type="match status" value="1"/>
</dbReference>
<dbReference type="OrthoDB" id="415706at2759"/>
<dbReference type="GO" id="GO:0016020">
    <property type="term" value="C:membrane"/>
    <property type="evidence" value="ECO:0007669"/>
    <property type="project" value="TreeGrafter"/>
</dbReference>
<evidence type="ECO:0000313" key="5">
    <source>
        <dbReference type="EMBL" id="EMD95995.1"/>
    </source>
</evidence>
<keyword evidence="1" id="KW-0547">Nucleotide-binding</keyword>
<feature type="domain" description="GED" evidence="3">
    <location>
        <begin position="610"/>
        <end position="702"/>
    </location>
</feature>
<evidence type="ECO:0000256" key="2">
    <source>
        <dbReference type="ARBA" id="ARBA00023134"/>
    </source>
</evidence>
<name>M2TEW6_COCH5</name>
<dbReference type="GO" id="GO:0005525">
    <property type="term" value="F:GTP binding"/>
    <property type="evidence" value="ECO:0007669"/>
    <property type="project" value="InterPro"/>
</dbReference>
<protein>
    <recommendedName>
        <fullName evidence="7">GED domain-containing protein</fullName>
    </recommendedName>
</protein>
<dbReference type="PANTHER" id="PTHR11566:SF66">
    <property type="entry name" value="INTERFERON-INDUCED GTP-BINDING PROTEIN MX"/>
    <property type="match status" value="1"/>
</dbReference>
<gene>
    <name evidence="5" type="ORF">COCHEDRAFT_1089967</name>
</gene>
<accession>M2TEW6</accession>
<dbReference type="GO" id="GO:0005739">
    <property type="term" value="C:mitochondrion"/>
    <property type="evidence" value="ECO:0007669"/>
    <property type="project" value="TreeGrafter"/>
</dbReference>
<dbReference type="InterPro" id="IPR001401">
    <property type="entry name" value="Dynamin_GTPase"/>
</dbReference>
<dbReference type="PRINTS" id="PR00195">
    <property type="entry name" value="DYNAMIN"/>
</dbReference>
<evidence type="ECO:0000259" key="3">
    <source>
        <dbReference type="PROSITE" id="PS51388"/>
    </source>
</evidence>
<dbReference type="Pfam" id="PF00350">
    <property type="entry name" value="Dynamin_N"/>
    <property type="match status" value="1"/>
</dbReference>
<reference evidence="6" key="2">
    <citation type="journal article" date="2013" name="PLoS Genet.">
        <title>Comparative genome structure, secondary metabolite, and effector coding capacity across Cochliobolus pathogens.</title>
        <authorList>
            <person name="Condon B.J."/>
            <person name="Leng Y."/>
            <person name="Wu D."/>
            <person name="Bushley K.E."/>
            <person name="Ohm R.A."/>
            <person name="Otillar R."/>
            <person name="Martin J."/>
            <person name="Schackwitz W."/>
            <person name="Grimwood J."/>
            <person name="MohdZainudin N."/>
            <person name="Xue C."/>
            <person name="Wang R."/>
            <person name="Manning V.A."/>
            <person name="Dhillon B."/>
            <person name="Tu Z.J."/>
            <person name="Steffenson B.J."/>
            <person name="Salamov A."/>
            <person name="Sun H."/>
            <person name="Lowry S."/>
            <person name="LaButti K."/>
            <person name="Han J."/>
            <person name="Copeland A."/>
            <person name="Lindquist E."/>
            <person name="Barry K."/>
            <person name="Schmutz J."/>
            <person name="Baker S.E."/>
            <person name="Ciuffetti L.M."/>
            <person name="Grigoriev I.V."/>
            <person name="Zhong S."/>
            <person name="Turgeon B.G."/>
        </authorList>
    </citation>
    <scope>NUCLEOTIDE SEQUENCE [LARGE SCALE GENOMIC DNA]</scope>
    <source>
        <strain evidence="6">C5 / ATCC 48332 / race O</strain>
    </source>
</reference>
<organism evidence="5 6">
    <name type="scientific">Cochliobolus heterostrophus (strain C5 / ATCC 48332 / race O)</name>
    <name type="common">Southern corn leaf blight fungus</name>
    <name type="synonym">Bipolaris maydis</name>
    <dbReference type="NCBI Taxonomy" id="701091"/>
    <lineage>
        <taxon>Eukaryota</taxon>
        <taxon>Fungi</taxon>
        <taxon>Dikarya</taxon>
        <taxon>Ascomycota</taxon>
        <taxon>Pezizomycotina</taxon>
        <taxon>Dothideomycetes</taxon>
        <taxon>Pleosporomycetidae</taxon>
        <taxon>Pleosporales</taxon>
        <taxon>Pleosporineae</taxon>
        <taxon>Pleosporaceae</taxon>
        <taxon>Bipolaris</taxon>
    </lineage>
</organism>
<dbReference type="GO" id="GO:0000266">
    <property type="term" value="P:mitochondrial fission"/>
    <property type="evidence" value="ECO:0007669"/>
    <property type="project" value="TreeGrafter"/>
</dbReference>
<dbReference type="InterPro" id="IPR022812">
    <property type="entry name" value="Dynamin"/>
</dbReference>
<dbReference type="Gene3D" id="3.40.50.300">
    <property type="entry name" value="P-loop containing nucleotide triphosphate hydrolases"/>
    <property type="match status" value="1"/>
</dbReference>
<dbReference type="Pfam" id="PF01031">
    <property type="entry name" value="Dynamin_M"/>
    <property type="match status" value="1"/>
</dbReference>
<dbReference type="GO" id="GO:0016559">
    <property type="term" value="P:peroxisome fission"/>
    <property type="evidence" value="ECO:0007669"/>
    <property type="project" value="TreeGrafter"/>
</dbReference>
<dbReference type="PANTHER" id="PTHR11566">
    <property type="entry name" value="DYNAMIN"/>
    <property type="match status" value="1"/>
</dbReference>
<evidence type="ECO:0000259" key="4">
    <source>
        <dbReference type="PROSITE" id="PS51718"/>
    </source>
</evidence>
<dbReference type="AlphaFoldDB" id="M2TEW6"/>